<dbReference type="PROSITE" id="PS51257">
    <property type="entry name" value="PROKAR_LIPOPROTEIN"/>
    <property type="match status" value="1"/>
</dbReference>
<evidence type="ECO:0000313" key="5">
    <source>
        <dbReference type="Proteomes" id="UP000315439"/>
    </source>
</evidence>
<dbReference type="Gene3D" id="1.25.40.10">
    <property type="entry name" value="Tetratricopeptide repeat domain"/>
    <property type="match status" value="2"/>
</dbReference>
<dbReference type="EMBL" id="VIKS01000001">
    <property type="protein sequence ID" value="TQV89668.1"/>
    <property type="molecule type" value="Genomic_DNA"/>
</dbReference>
<evidence type="ECO:0000256" key="3">
    <source>
        <dbReference type="SAM" id="SignalP"/>
    </source>
</evidence>
<organism evidence="4 5">
    <name type="scientific">Aliikangiella coralliicola</name>
    <dbReference type="NCBI Taxonomy" id="2592383"/>
    <lineage>
        <taxon>Bacteria</taxon>
        <taxon>Pseudomonadati</taxon>
        <taxon>Pseudomonadota</taxon>
        <taxon>Gammaproteobacteria</taxon>
        <taxon>Oceanospirillales</taxon>
        <taxon>Pleioneaceae</taxon>
        <taxon>Aliikangiella</taxon>
    </lineage>
</organism>
<dbReference type="SMART" id="SM00028">
    <property type="entry name" value="TPR"/>
    <property type="match status" value="4"/>
</dbReference>
<accession>A0A545UJM0</accession>
<sequence>MLSRIFFVTSLLISGCILSACTSTQPAKTPVIIAKLPQPKPWMNSEHFGERPKIISPAEVSRLSIEQQSEFLAYFRSHEEQDTRANKVIGDYLKQHLSDFNYYSDTLTAQNSLIEQQGNCLSLAILTKALADLVNVEVKYQLVQTTPVYQKEGNVILSSQHVRTKLLDPKIAREKGEIVLLRGGVYIDYFPTLGSRALRSVDEAEFYSMYYRNKAAEALINKNNVLAYWLLRQSLSLKPSDAHAINMMAVVYSNTGQLDTAAELYRYGIENSENKLDLLSNYHTLLKKTGQIEEAAKIAKILDQYDDPNPFKWVRLANTAYNARNYSRAIYYYKKASRAAPYLHEPYAGIARSNFQMGRLTSAQQAMEKALQNTHKHNTKKLYQAKYEMLSQLLNKDSH</sequence>
<dbReference type="OrthoDB" id="6254323at2"/>
<name>A0A545UJM0_9GAMM</name>
<dbReference type="InterPro" id="IPR019734">
    <property type="entry name" value="TPR_rpt"/>
</dbReference>
<dbReference type="SUPFAM" id="SSF81901">
    <property type="entry name" value="HCP-like"/>
    <property type="match status" value="1"/>
</dbReference>
<dbReference type="InterPro" id="IPR051685">
    <property type="entry name" value="Ycf3/AcsC/BcsC/TPR_MFPF"/>
</dbReference>
<reference evidence="4 5" key="1">
    <citation type="submission" date="2019-07" db="EMBL/GenBank/DDBJ databases">
        <title>Draft genome for Aliikangiella sp. M105.</title>
        <authorList>
            <person name="Wang G."/>
        </authorList>
    </citation>
    <scope>NUCLEOTIDE SEQUENCE [LARGE SCALE GENOMIC DNA]</scope>
    <source>
        <strain evidence="4 5">M105</strain>
    </source>
</reference>
<keyword evidence="5" id="KW-1185">Reference proteome</keyword>
<gene>
    <name evidence="4" type="ORF">FLL46_01940</name>
</gene>
<keyword evidence="1" id="KW-0677">Repeat</keyword>
<proteinExistence type="predicted"/>
<keyword evidence="3" id="KW-0732">Signal</keyword>
<comment type="caution">
    <text evidence="4">The sequence shown here is derived from an EMBL/GenBank/DDBJ whole genome shotgun (WGS) entry which is preliminary data.</text>
</comment>
<dbReference type="RefSeq" id="WP_142891732.1">
    <property type="nucleotide sequence ID" value="NZ_ML660160.1"/>
</dbReference>
<evidence type="ECO:0000256" key="2">
    <source>
        <dbReference type="ARBA" id="ARBA00022803"/>
    </source>
</evidence>
<feature type="signal peptide" evidence="3">
    <location>
        <begin position="1"/>
        <end position="19"/>
    </location>
</feature>
<feature type="chain" id="PRO_5022173219" evidence="3">
    <location>
        <begin position="20"/>
        <end position="399"/>
    </location>
</feature>
<dbReference type="InterPro" id="IPR011990">
    <property type="entry name" value="TPR-like_helical_dom_sf"/>
</dbReference>
<dbReference type="PANTHER" id="PTHR44943">
    <property type="entry name" value="CELLULOSE SYNTHASE OPERON PROTEIN C"/>
    <property type="match status" value="1"/>
</dbReference>
<dbReference type="PANTHER" id="PTHR44943:SF8">
    <property type="entry name" value="TPR REPEAT-CONTAINING PROTEIN MJ0263"/>
    <property type="match status" value="1"/>
</dbReference>
<dbReference type="AlphaFoldDB" id="A0A545UJM0"/>
<evidence type="ECO:0000313" key="4">
    <source>
        <dbReference type="EMBL" id="TQV89668.1"/>
    </source>
</evidence>
<dbReference type="Proteomes" id="UP000315439">
    <property type="component" value="Unassembled WGS sequence"/>
</dbReference>
<protein>
    <submittedName>
        <fullName evidence="4">Uncharacterized protein</fullName>
    </submittedName>
</protein>
<keyword evidence="2" id="KW-0802">TPR repeat</keyword>
<evidence type="ECO:0000256" key="1">
    <source>
        <dbReference type="ARBA" id="ARBA00022737"/>
    </source>
</evidence>